<organism evidence="8 9">
    <name type="scientific">Panicum virgatum</name>
    <name type="common">Blackwell switchgrass</name>
    <dbReference type="NCBI Taxonomy" id="38727"/>
    <lineage>
        <taxon>Eukaryota</taxon>
        <taxon>Viridiplantae</taxon>
        <taxon>Streptophyta</taxon>
        <taxon>Embryophyta</taxon>
        <taxon>Tracheophyta</taxon>
        <taxon>Spermatophyta</taxon>
        <taxon>Magnoliopsida</taxon>
        <taxon>Liliopsida</taxon>
        <taxon>Poales</taxon>
        <taxon>Poaceae</taxon>
        <taxon>PACMAD clade</taxon>
        <taxon>Panicoideae</taxon>
        <taxon>Panicodae</taxon>
        <taxon>Paniceae</taxon>
        <taxon>Panicinae</taxon>
        <taxon>Panicum</taxon>
        <taxon>Panicum sect. Hiantes</taxon>
    </lineage>
</organism>
<dbReference type="InterPro" id="IPR001005">
    <property type="entry name" value="SANT/Myb"/>
</dbReference>
<proteinExistence type="predicted"/>
<keyword evidence="5" id="KW-0539">Nucleus</keyword>
<feature type="domain" description="HTH myb-type" evidence="7">
    <location>
        <begin position="264"/>
        <end position="323"/>
    </location>
</feature>
<feature type="compositionally biased region" description="Basic and acidic residues" evidence="6">
    <location>
        <begin position="327"/>
        <end position="340"/>
    </location>
</feature>
<dbReference type="PANTHER" id="PTHR31499">
    <property type="entry name" value="MYB FAMILY TRANSCRIPTION FACTOR PHL11"/>
    <property type="match status" value="1"/>
</dbReference>
<dbReference type="EMBL" id="CM029044">
    <property type="protein sequence ID" value="KAG2608359.1"/>
    <property type="molecule type" value="Genomic_DNA"/>
</dbReference>
<dbReference type="InterPro" id="IPR006447">
    <property type="entry name" value="Myb_dom_plants"/>
</dbReference>
<feature type="region of interest" description="Disordered" evidence="6">
    <location>
        <begin position="114"/>
        <end position="162"/>
    </location>
</feature>
<keyword evidence="2" id="KW-0805">Transcription regulation</keyword>
<evidence type="ECO:0000256" key="1">
    <source>
        <dbReference type="ARBA" id="ARBA00004123"/>
    </source>
</evidence>
<keyword evidence="4" id="KW-0804">Transcription</keyword>
<dbReference type="InterPro" id="IPR046955">
    <property type="entry name" value="PHR1-like"/>
</dbReference>
<evidence type="ECO:0000256" key="4">
    <source>
        <dbReference type="ARBA" id="ARBA00023163"/>
    </source>
</evidence>
<feature type="compositionally biased region" description="Basic and acidic residues" evidence="6">
    <location>
        <begin position="460"/>
        <end position="471"/>
    </location>
</feature>
<comment type="subcellular location">
    <subcellularLocation>
        <location evidence="1">Nucleus</location>
    </subcellularLocation>
</comment>
<dbReference type="InterPro" id="IPR025756">
    <property type="entry name" value="Myb_CC_LHEQLE"/>
</dbReference>
<dbReference type="SUPFAM" id="SSF46689">
    <property type="entry name" value="Homeodomain-like"/>
    <property type="match status" value="1"/>
</dbReference>
<feature type="region of interest" description="Disordered" evidence="6">
    <location>
        <begin position="72"/>
        <end position="94"/>
    </location>
</feature>
<dbReference type="Pfam" id="PF00249">
    <property type="entry name" value="Myb_DNA-binding"/>
    <property type="match status" value="1"/>
</dbReference>
<dbReference type="FunFam" id="1.10.10.60:FF:000007">
    <property type="entry name" value="Two-component response regulator"/>
    <property type="match status" value="1"/>
</dbReference>
<dbReference type="PROSITE" id="PS51294">
    <property type="entry name" value="HTH_MYB"/>
    <property type="match status" value="1"/>
</dbReference>
<accession>A0A8T0TK64</accession>
<protein>
    <recommendedName>
        <fullName evidence="7">HTH myb-type domain-containing protein</fullName>
    </recommendedName>
</protein>
<gene>
    <name evidence="8" type="ORF">PVAP13_4NG315800</name>
</gene>
<sequence>MSSQSVATGEQIIAPDQIVHACTSTQTSVHKLFDAKLDHGFLIDDTLSSTSQSSNIKTELIRTSSLSRSLSVNLHKRSPESDPESPLSHVSHPKFSDPILSNSSTFCTSLFSSSSKNTDPCRQMGTLPFLPHPPKCEQQVSAGQSSSSSLLLSGDTGNALEEAGQSDDLKDFLNLSGDASDGSFHGESNTLSFDEQMEFQFLSEQLGIAITDNEESPHLDDIYGTPPQLSSLPEPSCSNQSKQNLGSPVKVQLSSSRSSSDSATTNKSRLRWTLELHERFVEAVNKLEGPETTPKAVLKLMKVEGLTIYHVKSHLQKYRLAKYLPEPKEDKKASSEDKKAQLGSSSSDSSKTKNLQVAEALRMQMEVQKQLHEQLEVQRQLQLRIEEHARYLQKILEEQQKAGNLSLKAPTKAQAESPETTSKERSEAEGGTTSPRPSKNRNPDVDAECKSPVGSKRSKVQVDPERETPCL</sequence>
<evidence type="ECO:0000313" key="9">
    <source>
        <dbReference type="Proteomes" id="UP000823388"/>
    </source>
</evidence>
<evidence type="ECO:0000256" key="3">
    <source>
        <dbReference type="ARBA" id="ARBA00023125"/>
    </source>
</evidence>
<evidence type="ECO:0000256" key="5">
    <source>
        <dbReference type="ARBA" id="ARBA00023242"/>
    </source>
</evidence>
<comment type="caution">
    <text evidence="8">The sequence shown here is derived from an EMBL/GenBank/DDBJ whole genome shotgun (WGS) entry which is preliminary data.</text>
</comment>
<dbReference type="Pfam" id="PF14379">
    <property type="entry name" value="Myb_CC_LHEQLE"/>
    <property type="match status" value="1"/>
</dbReference>
<dbReference type="PANTHER" id="PTHR31499:SF80">
    <property type="entry name" value="HTH MYB-TYPE DOMAIN-CONTAINING PROTEIN"/>
    <property type="match status" value="1"/>
</dbReference>
<evidence type="ECO:0000259" key="7">
    <source>
        <dbReference type="PROSITE" id="PS51294"/>
    </source>
</evidence>
<dbReference type="Gene3D" id="1.10.10.60">
    <property type="entry name" value="Homeodomain-like"/>
    <property type="match status" value="1"/>
</dbReference>
<evidence type="ECO:0000256" key="6">
    <source>
        <dbReference type="SAM" id="MobiDB-lite"/>
    </source>
</evidence>
<dbReference type="GO" id="GO:0005634">
    <property type="term" value="C:nucleus"/>
    <property type="evidence" value="ECO:0007669"/>
    <property type="project" value="UniProtKB-SubCell"/>
</dbReference>
<dbReference type="Proteomes" id="UP000823388">
    <property type="component" value="Chromosome 4N"/>
</dbReference>
<dbReference type="GO" id="GO:0003677">
    <property type="term" value="F:DNA binding"/>
    <property type="evidence" value="ECO:0007669"/>
    <property type="project" value="UniProtKB-KW"/>
</dbReference>
<feature type="region of interest" description="Disordered" evidence="6">
    <location>
        <begin position="403"/>
        <end position="471"/>
    </location>
</feature>
<keyword evidence="3" id="KW-0238">DNA-binding</keyword>
<evidence type="ECO:0000256" key="2">
    <source>
        <dbReference type="ARBA" id="ARBA00023015"/>
    </source>
</evidence>
<keyword evidence="9" id="KW-1185">Reference proteome</keyword>
<feature type="compositionally biased region" description="Polar residues" evidence="6">
    <location>
        <begin position="227"/>
        <end position="246"/>
    </location>
</feature>
<feature type="region of interest" description="Disordered" evidence="6">
    <location>
        <begin position="216"/>
        <end position="267"/>
    </location>
</feature>
<dbReference type="NCBIfam" id="TIGR01557">
    <property type="entry name" value="myb_SHAQKYF"/>
    <property type="match status" value="1"/>
</dbReference>
<name>A0A8T0TK64_PANVG</name>
<dbReference type="GO" id="GO:0003700">
    <property type="term" value="F:DNA-binding transcription factor activity"/>
    <property type="evidence" value="ECO:0007669"/>
    <property type="project" value="InterPro"/>
</dbReference>
<dbReference type="InterPro" id="IPR009057">
    <property type="entry name" value="Homeodomain-like_sf"/>
</dbReference>
<reference evidence="8" key="1">
    <citation type="submission" date="2020-05" db="EMBL/GenBank/DDBJ databases">
        <title>WGS assembly of Panicum virgatum.</title>
        <authorList>
            <person name="Lovell J.T."/>
            <person name="Jenkins J."/>
            <person name="Shu S."/>
            <person name="Juenger T.E."/>
            <person name="Schmutz J."/>
        </authorList>
    </citation>
    <scope>NUCLEOTIDE SEQUENCE</scope>
    <source>
        <strain evidence="8">AP13</strain>
    </source>
</reference>
<evidence type="ECO:0000313" key="8">
    <source>
        <dbReference type="EMBL" id="KAG2608359.1"/>
    </source>
</evidence>
<dbReference type="AlphaFoldDB" id="A0A8T0TK64"/>
<dbReference type="InterPro" id="IPR017930">
    <property type="entry name" value="Myb_dom"/>
</dbReference>
<feature type="region of interest" description="Disordered" evidence="6">
    <location>
        <begin position="327"/>
        <end position="353"/>
    </location>
</feature>